<protein>
    <submittedName>
        <fullName evidence="2">Uncharacterized protein</fullName>
    </submittedName>
</protein>
<evidence type="ECO:0000256" key="1">
    <source>
        <dbReference type="SAM" id="MobiDB-lite"/>
    </source>
</evidence>
<feature type="region of interest" description="Disordered" evidence="1">
    <location>
        <begin position="206"/>
        <end position="225"/>
    </location>
</feature>
<evidence type="ECO:0000313" key="2">
    <source>
        <dbReference type="EMBL" id="KAG2449330.1"/>
    </source>
</evidence>
<reference evidence="2" key="1">
    <citation type="journal article" date="2020" name="bioRxiv">
        <title>Comparative genomics of Chlamydomonas.</title>
        <authorList>
            <person name="Craig R.J."/>
            <person name="Hasan A.R."/>
            <person name="Ness R.W."/>
            <person name="Keightley P.D."/>
        </authorList>
    </citation>
    <scope>NUCLEOTIDE SEQUENCE</scope>
    <source>
        <strain evidence="2">CCAP 11/173</strain>
    </source>
</reference>
<gene>
    <name evidence="2" type="ORF">HYH02_005485</name>
</gene>
<dbReference type="OrthoDB" id="545748at2759"/>
<comment type="caution">
    <text evidence="2">The sequence shown here is derived from an EMBL/GenBank/DDBJ whole genome shotgun (WGS) entry which is preliminary data.</text>
</comment>
<feature type="region of interest" description="Disordered" evidence="1">
    <location>
        <begin position="59"/>
        <end position="115"/>
    </location>
</feature>
<evidence type="ECO:0000313" key="3">
    <source>
        <dbReference type="Proteomes" id="UP000613740"/>
    </source>
</evidence>
<accession>A0A836B6Z1</accession>
<sequence length="331" mass="31799">MSDTQSGISLAPRAPLQIAPQVVVGIVDVAAVGARVLLSLQPPSGWTVAETGVDVVGLQQQQQQQQQQQPPAGAGEPGALRPVLTSAGAAEGLGTSGSSGSPAPPPAPLVVVRNMTPPGGSSPAVSLVVLNAAVPEGDQAEVAAALVDLTTATSGSGSSSSSSSSGSSSSSSSGSSIVVAAAMLLQQLSRPAPLYRHLLNGAKPPAGAAAEAAPPLPTSTTTSASAGAGAGAAAAAAAGGGLRVRDGQLAALLHVLAVGGEAAACLIVPGNKPTASAPPDLPDTAAACDTLGAALAGATGLSYSPAACRAVTASHKWFVPERTAGIDVMYT</sequence>
<dbReference type="Proteomes" id="UP000613740">
    <property type="component" value="Unassembled WGS sequence"/>
</dbReference>
<feature type="region of interest" description="Disordered" evidence="1">
    <location>
        <begin position="152"/>
        <end position="172"/>
    </location>
</feature>
<keyword evidence="3" id="KW-1185">Reference proteome</keyword>
<feature type="compositionally biased region" description="Low complexity" evidence="1">
    <location>
        <begin position="84"/>
        <end position="101"/>
    </location>
</feature>
<feature type="compositionally biased region" description="Low complexity" evidence="1">
    <location>
        <begin position="59"/>
        <end position="69"/>
    </location>
</feature>
<dbReference type="AlphaFoldDB" id="A0A836B6Z1"/>
<organism evidence="2 3">
    <name type="scientific">Chlamydomonas schloesseri</name>
    <dbReference type="NCBI Taxonomy" id="2026947"/>
    <lineage>
        <taxon>Eukaryota</taxon>
        <taxon>Viridiplantae</taxon>
        <taxon>Chlorophyta</taxon>
        <taxon>core chlorophytes</taxon>
        <taxon>Chlorophyceae</taxon>
        <taxon>CS clade</taxon>
        <taxon>Chlamydomonadales</taxon>
        <taxon>Chlamydomonadaceae</taxon>
        <taxon>Chlamydomonas</taxon>
    </lineage>
</organism>
<dbReference type="EMBL" id="JAEHOD010000014">
    <property type="protein sequence ID" value="KAG2449330.1"/>
    <property type="molecule type" value="Genomic_DNA"/>
</dbReference>
<name>A0A836B6Z1_9CHLO</name>
<proteinExistence type="predicted"/>